<feature type="transmembrane region" description="Helical" evidence="19">
    <location>
        <begin position="247"/>
        <end position="266"/>
    </location>
</feature>
<dbReference type="Proteomes" id="UP000619536">
    <property type="component" value="Unassembled WGS sequence"/>
</dbReference>
<keyword evidence="7" id="KW-0573">Peptidoglycan synthesis</keyword>
<keyword evidence="6" id="KW-0133">Cell shape</keyword>
<dbReference type="GO" id="GO:0015648">
    <property type="term" value="F:lipid-linked peptidoglycan transporter activity"/>
    <property type="evidence" value="ECO:0007669"/>
    <property type="project" value="TreeGrafter"/>
</dbReference>
<evidence type="ECO:0000256" key="3">
    <source>
        <dbReference type="ARBA" id="ARBA00022676"/>
    </source>
</evidence>
<dbReference type="InterPro" id="IPR018365">
    <property type="entry name" value="Cell_cycle_FtsW-rel_CS"/>
</dbReference>
<evidence type="ECO:0000256" key="2">
    <source>
        <dbReference type="ARBA" id="ARBA00004752"/>
    </source>
</evidence>
<accession>A0A8J3EVH5</accession>
<feature type="transmembrane region" description="Helical" evidence="19">
    <location>
        <begin position="372"/>
        <end position="398"/>
    </location>
</feature>
<evidence type="ECO:0000256" key="9">
    <source>
        <dbReference type="ARBA" id="ARBA00023136"/>
    </source>
</evidence>
<dbReference type="GO" id="GO:0008955">
    <property type="term" value="F:peptidoglycan glycosyltransferase activity"/>
    <property type="evidence" value="ECO:0007669"/>
    <property type="project" value="UniProtKB-EC"/>
</dbReference>
<comment type="similarity">
    <text evidence="12">Belongs to the SEDS family. FtsW subfamily.</text>
</comment>
<evidence type="ECO:0000256" key="7">
    <source>
        <dbReference type="ARBA" id="ARBA00022984"/>
    </source>
</evidence>
<keyword evidence="8 19" id="KW-1133">Transmembrane helix</keyword>
<organism evidence="20 21">
    <name type="scientific">Galliscardovia ingluviei</name>
    <dbReference type="NCBI Taxonomy" id="1769422"/>
    <lineage>
        <taxon>Bacteria</taxon>
        <taxon>Bacillati</taxon>
        <taxon>Actinomycetota</taxon>
        <taxon>Actinomycetes</taxon>
        <taxon>Bifidobacteriales</taxon>
        <taxon>Bifidobacteriaceae</taxon>
        <taxon>Galliscardovia</taxon>
    </lineage>
</organism>
<evidence type="ECO:0000256" key="17">
    <source>
        <dbReference type="ARBA" id="ARBA00049966"/>
    </source>
</evidence>
<dbReference type="EMBL" id="BMDH01000001">
    <property type="protein sequence ID" value="GGI13070.1"/>
    <property type="molecule type" value="Genomic_DNA"/>
</dbReference>
<feature type="transmembrane region" description="Helical" evidence="19">
    <location>
        <begin position="138"/>
        <end position="158"/>
    </location>
</feature>
<evidence type="ECO:0000256" key="11">
    <source>
        <dbReference type="ARBA" id="ARBA00033270"/>
    </source>
</evidence>
<evidence type="ECO:0000256" key="15">
    <source>
        <dbReference type="ARBA" id="ARBA00044770"/>
    </source>
</evidence>
<dbReference type="AlphaFoldDB" id="A0A8J3EVH5"/>
<feature type="transmembrane region" description="Helical" evidence="19">
    <location>
        <begin position="404"/>
        <end position="426"/>
    </location>
</feature>
<evidence type="ECO:0000256" key="10">
    <source>
        <dbReference type="ARBA" id="ARBA00032370"/>
    </source>
</evidence>
<dbReference type="RefSeq" id="WP_229714687.1">
    <property type="nucleotide sequence ID" value="NZ_BMDH01000001.1"/>
</dbReference>
<feature type="transmembrane region" description="Helical" evidence="19">
    <location>
        <begin position="69"/>
        <end position="88"/>
    </location>
</feature>
<dbReference type="GO" id="GO:0009252">
    <property type="term" value="P:peptidoglycan biosynthetic process"/>
    <property type="evidence" value="ECO:0007669"/>
    <property type="project" value="UniProtKB-KW"/>
</dbReference>
<sequence>MADKPIRRKTQSLKLRDRQSETTSKSQEGSLRGWDRAVHAVVQGAPVDRERHQQMVSWHGWRIIMNPVWCYYGFILSVMALCVFGLIMVFSSSTVDLIAQGDNPWAQVLQQGIFAILGLIAAIILSRISPDMLRGSSPIVLGVGLFLQTLTITGLGSAAGGNVGWIVIGPLRFQPAEILKWSLCVWMPYALQLTRKNQHAGTIRQYAVPIVSFVAAFGAIMLGGDLGSAMITVLIGAVALFVGGFPLRWFVGLGVVGALGVVLVFVQGSSNRMNRILATYTECSGDDLQGLCYQAIHGNYALASGGLTGVGLGNSREKWNYLPAAFNDFIFAVIGEELGFLGALAVIVLFIIMGWCLINIAMRHQNAYARMVLMCIMVWLVGQGFINIAVVVGILPVMGLPLPFVSYGGTALVMCLAAAGTAIAMARSQDEIRAATSKR</sequence>
<evidence type="ECO:0000256" key="18">
    <source>
        <dbReference type="SAM" id="MobiDB-lite"/>
    </source>
</evidence>
<feature type="transmembrane region" description="Helical" evidence="19">
    <location>
        <begin position="206"/>
        <end position="235"/>
    </location>
</feature>
<evidence type="ECO:0000313" key="20">
    <source>
        <dbReference type="EMBL" id="GGI13070.1"/>
    </source>
</evidence>
<dbReference type="InterPro" id="IPR001182">
    <property type="entry name" value="FtsW/RodA"/>
</dbReference>
<dbReference type="GO" id="GO:0051301">
    <property type="term" value="P:cell division"/>
    <property type="evidence" value="ECO:0007669"/>
    <property type="project" value="UniProtKB-KW"/>
</dbReference>
<gene>
    <name evidence="20" type="primary">fstW</name>
    <name evidence="20" type="ORF">GCM10007377_04120</name>
</gene>
<comment type="pathway">
    <text evidence="2">Cell wall biogenesis; peptidoglycan biosynthesis.</text>
</comment>
<dbReference type="EC" id="2.4.99.28" evidence="15"/>
<keyword evidence="9 19" id="KW-0472">Membrane</keyword>
<feature type="compositionally biased region" description="Basic residues" evidence="18">
    <location>
        <begin position="1"/>
        <end position="11"/>
    </location>
</feature>
<dbReference type="GO" id="GO:0032153">
    <property type="term" value="C:cell division site"/>
    <property type="evidence" value="ECO:0007669"/>
    <property type="project" value="TreeGrafter"/>
</dbReference>
<keyword evidence="20" id="KW-0131">Cell cycle</keyword>
<comment type="caution">
    <text evidence="20">The sequence shown here is derived from an EMBL/GenBank/DDBJ whole genome shotgun (WGS) entry which is preliminary data.</text>
</comment>
<keyword evidence="5 19" id="KW-0812">Transmembrane</keyword>
<dbReference type="PANTHER" id="PTHR30474">
    <property type="entry name" value="CELL CYCLE PROTEIN"/>
    <property type="match status" value="1"/>
</dbReference>
<keyword evidence="20" id="KW-0132">Cell division</keyword>
<evidence type="ECO:0000256" key="5">
    <source>
        <dbReference type="ARBA" id="ARBA00022692"/>
    </source>
</evidence>
<reference evidence="20" key="2">
    <citation type="submission" date="2020-09" db="EMBL/GenBank/DDBJ databases">
        <authorList>
            <person name="Sun Q."/>
            <person name="Sedlacek I."/>
        </authorList>
    </citation>
    <scope>NUCLEOTIDE SEQUENCE</scope>
    <source>
        <strain evidence="20">CCM 8606</strain>
    </source>
</reference>
<evidence type="ECO:0000256" key="4">
    <source>
        <dbReference type="ARBA" id="ARBA00022679"/>
    </source>
</evidence>
<evidence type="ECO:0000256" key="16">
    <source>
        <dbReference type="ARBA" id="ARBA00049902"/>
    </source>
</evidence>
<evidence type="ECO:0000256" key="6">
    <source>
        <dbReference type="ARBA" id="ARBA00022960"/>
    </source>
</evidence>
<keyword evidence="21" id="KW-1185">Reference proteome</keyword>
<keyword evidence="4" id="KW-0808">Transferase</keyword>
<evidence type="ECO:0000256" key="12">
    <source>
        <dbReference type="ARBA" id="ARBA00038053"/>
    </source>
</evidence>
<dbReference type="GO" id="GO:0008360">
    <property type="term" value="P:regulation of cell shape"/>
    <property type="evidence" value="ECO:0007669"/>
    <property type="project" value="UniProtKB-KW"/>
</dbReference>
<comment type="function">
    <text evidence="17">Peptidoglycan polymerase that is essential for cell division.</text>
</comment>
<evidence type="ECO:0000256" key="13">
    <source>
        <dbReference type="ARBA" id="ARBA00041185"/>
    </source>
</evidence>
<protein>
    <recommendedName>
        <fullName evidence="13">Probable peptidoglycan glycosyltransferase FtsW</fullName>
        <ecNumber evidence="15">2.4.99.28</ecNumber>
    </recommendedName>
    <alternativeName>
        <fullName evidence="14">Cell division protein FtsW</fullName>
    </alternativeName>
    <alternativeName>
        <fullName evidence="11">Cell wall polymerase</fullName>
    </alternativeName>
    <alternativeName>
        <fullName evidence="10">Peptidoglycan polymerase</fullName>
    </alternativeName>
</protein>
<comment type="catalytic activity">
    <reaction evidence="16">
        <text>[GlcNAc-(1-&gt;4)-Mur2Ac(oyl-L-Ala-gamma-D-Glu-L-Lys-D-Ala-D-Ala)](n)-di-trans,octa-cis-undecaprenyl diphosphate + beta-D-GlcNAc-(1-&gt;4)-Mur2Ac(oyl-L-Ala-gamma-D-Glu-L-Lys-D-Ala-D-Ala)-di-trans,octa-cis-undecaprenyl diphosphate = [GlcNAc-(1-&gt;4)-Mur2Ac(oyl-L-Ala-gamma-D-Glu-L-Lys-D-Ala-D-Ala)](n+1)-di-trans,octa-cis-undecaprenyl diphosphate + di-trans,octa-cis-undecaprenyl diphosphate + H(+)</text>
        <dbReference type="Rhea" id="RHEA:23708"/>
        <dbReference type="Rhea" id="RHEA-COMP:9602"/>
        <dbReference type="Rhea" id="RHEA-COMP:9603"/>
        <dbReference type="ChEBI" id="CHEBI:15378"/>
        <dbReference type="ChEBI" id="CHEBI:58405"/>
        <dbReference type="ChEBI" id="CHEBI:60033"/>
        <dbReference type="ChEBI" id="CHEBI:78435"/>
        <dbReference type="EC" id="2.4.99.28"/>
    </reaction>
</comment>
<dbReference type="PANTHER" id="PTHR30474:SF2">
    <property type="entry name" value="PEPTIDOGLYCAN GLYCOSYLTRANSFERASE FTSW-RELATED"/>
    <property type="match status" value="1"/>
</dbReference>
<evidence type="ECO:0000256" key="14">
    <source>
        <dbReference type="ARBA" id="ARBA00041418"/>
    </source>
</evidence>
<feature type="region of interest" description="Disordered" evidence="18">
    <location>
        <begin position="1"/>
        <end position="31"/>
    </location>
</feature>
<proteinExistence type="inferred from homology"/>
<comment type="subcellular location">
    <subcellularLocation>
        <location evidence="1">Membrane</location>
        <topology evidence="1">Multi-pass membrane protein</topology>
    </subcellularLocation>
</comment>
<evidence type="ECO:0000313" key="21">
    <source>
        <dbReference type="Proteomes" id="UP000619536"/>
    </source>
</evidence>
<feature type="transmembrane region" description="Helical" evidence="19">
    <location>
        <begin position="108"/>
        <end position="126"/>
    </location>
</feature>
<name>A0A8J3EVH5_9BIFI</name>
<keyword evidence="3" id="KW-0328">Glycosyltransferase</keyword>
<evidence type="ECO:0000256" key="1">
    <source>
        <dbReference type="ARBA" id="ARBA00004141"/>
    </source>
</evidence>
<evidence type="ECO:0000256" key="8">
    <source>
        <dbReference type="ARBA" id="ARBA00022989"/>
    </source>
</evidence>
<reference evidence="20" key="1">
    <citation type="journal article" date="2014" name="Int. J. Syst. Evol. Microbiol.">
        <title>Complete genome sequence of Corynebacterium casei LMG S-19264T (=DSM 44701T), isolated from a smear-ripened cheese.</title>
        <authorList>
            <consortium name="US DOE Joint Genome Institute (JGI-PGF)"/>
            <person name="Walter F."/>
            <person name="Albersmeier A."/>
            <person name="Kalinowski J."/>
            <person name="Ruckert C."/>
        </authorList>
    </citation>
    <scope>NUCLEOTIDE SEQUENCE</scope>
    <source>
        <strain evidence="20">CCM 8606</strain>
    </source>
</reference>
<evidence type="ECO:0000256" key="19">
    <source>
        <dbReference type="SAM" id="Phobius"/>
    </source>
</evidence>
<dbReference type="Pfam" id="PF01098">
    <property type="entry name" value="FTSW_RODA_SPOVE"/>
    <property type="match status" value="1"/>
</dbReference>
<dbReference type="GO" id="GO:0005886">
    <property type="term" value="C:plasma membrane"/>
    <property type="evidence" value="ECO:0007669"/>
    <property type="project" value="TreeGrafter"/>
</dbReference>
<dbReference type="PROSITE" id="PS00428">
    <property type="entry name" value="FTSW_RODA_SPOVE"/>
    <property type="match status" value="1"/>
</dbReference>
<feature type="transmembrane region" description="Helical" evidence="19">
    <location>
        <begin position="341"/>
        <end position="360"/>
    </location>
</feature>